<comment type="caution">
    <text evidence="1">The sequence shown here is derived from an EMBL/GenBank/DDBJ whole genome shotgun (WGS) entry which is preliminary data.</text>
</comment>
<dbReference type="Proteomes" id="UP000805193">
    <property type="component" value="Unassembled WGS sequence"/>
</dbReference>
<name>A0AC60NVA8_IXOPE</name>
<organism evidence="1 2">
    <name type="scientific">Ixodes persulcatus</name>
    <name type="common">Taiga tick</name>
    <dbReference type="NCBI Taxonomy" id="34615"/>
    <lineage>
        <taxon>Eukaryota</taxon>
        <taxon>Metazoa</taxon>
        <taxon>Ecdysozoa</taxon>
        <taxon>Arthropoda</taxon>
        <taxon>Chelicerata</taxon>
        <taxon>Arachnida</taxon>
        <taxon>Acari</taxon>
        <taxon>Parasitiformes</taxon>
        <taxon>Ixodida</taxon>
        <taxon>Ixodoidea</taxon>
        <taxon>Ixodidae</taxon>
        <taxon>Ixodinae</taxon>
        <taxon>Ixodes</taxon>
    </lineage>
</organism>
<protein>
    <submittedName>
        <fullName evidence="1">Uncharacterized protein</fullName>
    </submittedName>
</protein>
<sequence>EEETTQALTRVHQLTLGGKSYPSYTYLAAPDDSIKGVNHDVKPGSTTDELLNFIRVGIGPQMITARMLGQSSSSLITFEGMIPSYVIYSASRQRVLPYRPLRHICARCLREGHRADLCPTPNNPYPAPRLHPEVLTVRWTTSNWRPDVPEALQRSPIKTRQQHQAYYELQEPNQAVAGKREQGKKPREEPDNTATRQNSSTPVESDSRAEARQGTAASRGTKVTPELRVSPPTQINRSLFFPTLIFPSFLPIRTRNRSRPENAQQTIARLQETRARLQEQLRAATEKEEIERNGQEGLKNGRSDHSIIEIEVAVTALKKFLKRHAMTDWDAFRKTRSGVTNEADDRERWVRDLQADAEKHTKHVNLTSQTPEMESRLLHLWEAKRSLLKRWNRQTLNHKLKLRIARLEKEALEHAEQLGKNNWHQRCYELQGTLGTAKTCSIQTDYPDYNGEPNTDLDAPLSEMEVIKAAQDLTRNTSPVFRDGTSIPVVKRVRILGLYLEQDGRSGYTISQLTNTTTQIIRMMSRITSRGHGLKEPGLIRITQALIISRIVYATPYLTLTARDKSKMDVITHKAYKIGLGLPPYTPNVRLLQLGVHNTYKELADAHRASQRERLALTQTGRRTYDDQKNVKCTDAATYSDRTATVASVIDHKMNTIVTASVKTTLPVVAEEMAIALAITSPTNQSRSRNATRAVTDLWKLSIELSIDVCKHGHVQHAREDSLGRPGIPRACSHEEEHGGRQMPCLQ</sequence>
<evidence type="ECO:0000313" key="1">
    <source>
        <dbReference type="EMBL" id="KAG0411079.1"/>
    </source>
</evidence>
<gene>
    <name evidence="1" type="ORF">HPB47_011822</name>
</gene>
<dbReference type="EMBL" id="JABSTQ010011464">
    <property type="protein sequence ID" value="KAG0411079.1"/>
    <property type="molecule type" value="Genomic_DNA"/>
</dbReference>
<reference evidence="1 2" key="1">
    <citation type="journal article" date="2020" name="Cell">
        <title>Large-Scale Comparative Analyses of Tick Genomes Elucidate Their Genetic Diversity and Vector Capacities.</title>
        <authorList>
            <consortium name="Tick Genome and Microbiome Consortium (TIGMIC)"/>
            <person name="Jia N."/>
            <person name="Wang J."/>
            <person name="Shi W."/>
            <person name="Du L."/>
            <person name="Sun Y."/>
            <person name="Zhan W."/>
            <person name="Jiang J.F."/>
            <person name="Wang Q."/>
            <person name="Zhang B."/>
            <person name="Ji P."/>
            <person name="Bell-Sakyi L."/>
            <person name="Cui X.M."/>
            <person name="Yuan T.T."/>
            <person name="Jiang B.G."/>
            <person name="Yang W.F."/>
            <person name="Lam T.T."/>
            <person name="Chang Q.C."/>
            <person name="Ding S.J."/>
            <person name="Wang X.J."/>
            <person name="Zhu J.G."/>
            <person name="Ruan X.D."/>
            <person name="Zhao L."/>
            <person name="Wei J.T."/>
            <person name="Ye R.Z."/>
            <person name="Que T.C."/>
            <person name="Du C.H."/>
            <person name="Zhou Y.H."/>
            <person name="Cheng J.X."/>
            <person name="Dai P.F."/>
            <person name="Guo W.B."/>
            <person name="Han X.H."/>
            <person name="Huang E.J."/>
            <person name="Li L.F."/>
            <person name="Wei W."/>
            <person name="Gao Y.C."/>
            <person name="Liu J.Z."/>
            <person name="Shao H.Z."/>
            <person name="Wang X."/>
            <person name="Wang C.C."/>
            <person name="Yang T.C."/>
            <person name="Huo Q.B."/>
            <person name="Li W."/>
            <person name="Chen H.Y."/>
            <person name="Chen S.E."/>
            <person name="Zhou L.G."/>
            <person name="Ni X.B."/>
            <person name="Tian J.H."/>
            <person name="Sheng Y."/>
            <person name="Liu T."/>
            <person name="Pan Y.S."/>
            <person name="Xia L.Y."/>
            <person name="Li J."/>
            <person name="Zhao F."/>
            <person name="Cao W.C."/>
        </authorList>
    </citation>
    <scope>NUCLEOTIDE SEQUENCE [LARGE SCALE GENOMIC DNA]</scope>
    <source>
        <strain evidence="1">Iper-2018</strain>
    </source>
</reference>
<accession>A0AC60NVA8</accession>
<evidence type="ECO:0000313" key="2">
    <source>
        <dbReference type="Proteomes" id="UP000805193"/>
    </source>
</evidence>
<keyword evidence="2" id="KW-1185">Reference proteome</keyword>
<feature type="non-terminal residue" evidence="1">
    <location>
        <position position="1"/>
    </location>
</feature>
<proteinExistence type="predicted"/>